<dbReference type="AlphaFoldDB" id="A0A5Z7BS81"/>
<protein>
    <submittedName>
        <fullName evidence="1">Xylose isomerase</fullName>
    </submittedName>
</protein>
<dbReference type="InterPro" id="IPR036237">
    <property type="entry name" value="Xyl_isomerase-like_sf"/>
</dbReference>
<comment type="caution">
    <text evidence="1">The sequence shown here is derived from an EMBL/GenBank/DDBJ whole genome shotgun (WGS) entry which is preliminary data.</text>
</comment>
<dbReference type="SUPFAM" id="SSF51658">
    <property type="entry name" value="Xylose isomerase-like"/>
    <property type="match status" value="1"/>
</dbReference>
<evidence type="ECO:0000313" key="1">
    <source>
        <dbReference type="EMBL" id="EBZ2433583.1"/>
    </source>
</evidence>
<accession>A0A5Z7BS81</accession>
<feature type="non-terminal residue" evidence="1">
    <location>
        <position position="140"/>
    </location>
</feature>
<sequence>MKRGVSLYSYQQSQFFKESTLESQLNEVANNLYGADGIELIDEMSIKYPVPDKAFMQRWYRLIDIHGLNPVAMDVSMDVLQFRSHVMSHEECAERLRSDIKLAKTLGFSIVRVLSIVPLDVMVKALPLAEALDIRIGKEI</sequence>
<name>A0A5Z7BS81_SALET</name>
<dbReference type="Gene3D" id="3.20.20.150">
    <property type="entry name" value="Divalent-metal-dependent TIM barrel enzymes"/>
    <property type="match status" value="1"/>
</dbReference>
<gene>
    <name evidence="1" type="ORF">D9A38_18730</name>
</gene>
<proteinExistence type="predicted"/>
<organism evidence="1">
    <name type="scientific">Salmonella enterica subsp. enterica serovar Kentucky</name>
    <dbReference type="NCBI Taxonomy" id="192955"/>
    <lineage>
        <taxon>Bacteria</taxon>
        <taxon>Pseudomonadati</taxon>
        <taxon>Pseudomonadota</taxon>
        <taxon>Gammaproteobacteria</taxon>
        <taxon>Enterobacterales</taxon>
        <taxon>Enterobacteriaceae</taxon>
        <taxon>Salmonella</taxon>
    </lineage>
</organism>
<dbReference type="EMBL" id="AAHQMV010000018">
    <property type="protein sequence ID" value="EBZ2433583.1"/>
    <property type="molecule type" value="Genomic_DNA"/>
</dbReference>
<dbReference type="GO" id="GO:0016853">
    <property type="term" value="F:isomerase activity"/>
    <property type="evidence" value="ECO:0007669"/>
    <property type="project" value="UniProtKB-KW"/>
</dbReference>
<keyword evidence="1" id="KW-0413">Isomerase</keyword>
<reference evidence="1" key="1">
    <citation type="submission" date="2018-10" db="EMBL/GenBank/DDBJ databases">
        <authorList>
            <consortium name="GenomeTrakr network: Whole genome sequencing for foodborne pathogen traceback"/>
        </authorList>
    </citation>
    <scope>NUCLEOTIDE SEQUENCE</scope>
    <source>
        <strain evidence="1">FSIS31801101</strain>
    </source>
</reference>